<sequence length="87" mass="9670">METRARFGYAAPVGTTDDGRFRRLTVHLPPAYAQRLFDARAQGAGDRRLRGIVAEGLKDIYFQDGGSRATGLSDVEINDIDHLDLDY</sequence>
<accession>A0A8I0PI29</accession>
<dbReference type="EMBL" id="JADBGF010000001">
    <property type="protein sequence ID" value="MBE1602655.1"/>
    <property type="molecule type" value="Genomic_DNA"/>
</dbReference>
<reference evidence="1 2" key="1">
    <citation type="submission" date="2020-10" db="EMBL/GenBank/DDBJ databases">
        <title>Sequencing the genomes of 1000 actinobacteria strains.</title>
        <authorList>
            <person name="Klenk H.-P."/>
        </authorList>
    </citation>
    <scope>NUCLEOTIDE SEQUENCE [LARGE SCALE GENOMIC DNA]</scope>
    <source>
        <strain evidence="1 2">DSM 41803</strain>
    </source>
</reference>
<proteinExistence type="predicted"/>
<dbReference type="NCBIfam" id="NF047541">
    <property type="entry name" value="telomere_Tpg"/>
    <property type="match status" value="1"/>
</dbReference>
<protein>
    <submittedName>
        <fullName evidence="1">Uncharacterized protein</fullName>
    </submittedName>
</protein>
<dbReference type="InterPro" id="IPR058118">
    <property type="entry name" value="Tpg"/>
</dbReference>
<keyword evidence="2" id="KW-1185">Reference proteome</keyword>
<dbReference type="AlphaFoldDB" id="A0A8I0PI29"/>
<evidence type="ECO:0000313" key="2">
    <source>
        <dbReference type="Proteomes" id="UP000629287"/>
    </source>
</evidence>
<name>A0A8I0PI29_9ACTN</name>
<comment type="caution">
    <text evidence="1">The sequence shown here is derived from an EMBL/GenBank/DDBJ whole genome shotgun (WGS) entry which is preliminary data.</text>
</comment>
<gene>
    <name evidence="1" type="ORF">H4687_008784</name>
</gene>
<dbReference type="Proteomes" id="UP000629287">
    <property type="component" value="Unassembled WGS sequence"/>
</dbReference>
<organism evidence="1 2">
    <name type="scientific">Streptomyces stelliscabiei</name>
    <dbReference type="NCBI Taxonomy" id="146820"/>
    <lineage>
        <taxon>Bacteria</taxon>
        <taxon>Bacillati</taxon>
        <taxon>Actinomycetota</taxon>
        <taxon>Actinomycetes</taxon>
        <taxon>Kitasatosporales</taxon>
        <taxon>Streptomycetaceae</taxon>
        <taxon>Streptomyces</taxon>
    </lineage>
</organism>
<evidence type="ECO:0000313" key="1">
    <source>
        <dbReference type="EMBL" id="MBE1602655.1"/>
    </source>
</evidence>